<evidence type="ECO:0000313" key="3">
    <source>
        <dbReference type="Proteomes" id="UP001165090"/>
    </source>
</evidence>
<reference evidence="2 3" key="1">
    <citation type="journal article" date="2023" name="IScience">
        <title>Expanded male sex-determining region conserved during the evolution of homothallism in the green alga Volvox.</title>
        <authorList>
            <person name="Yamamoto K."/>
            <person name="Matsuzaki R."/>
            <person name="Mahakham W."/>
            <person name="Heman W."/>
            <person name="Sekimoto H."/>
            <person name="Kawachi M."/>
            <person name="Minakuchi Y."/>
            <person name="Toyoda A."/>
            <person name="Nozaki H."/>
        </authorList>
    </citation>
    <scope>NUCLEOTIDE SEQUENCE [LARGE SCALE GENOMIC DNA]</scope>
    <source>
        <strain evidence="2 3">NIES-4468</strain>
    </source>
</reference>
<organism evidence="2 3">
    <name type="scientific">Volvox africanus</name>
    <dbReference type="NCBI Taxonomy" id="51714"/>
    <lineage>
        <taxon>Eukaryota</taxon>
        <taxon>Viridiplantae</taxon>
        <taxon>Chlorophyta</taxon>
        <taxon>core chlorophytes</taxon>
        <taxon>Chlorophyceae</taxon>
        <taxon>CS clade</taxon>
        <taxon>Chlamydomonadales</taxon>
        <taxon>Volvocaceae</taxon>
        <taxon>Volvox</taxon>
    </lineage>
</organism>
<sequence>MGDAAANVVATATMGVSSILMPKVVFKGDNWNEFRRDVENCFLYNGWASALTSPDDPATFKALIVLRRQVAQEYQIELSDCENAKVAWDHLKNIGCDLTQQHQPSDPSAAAPAATTPTRSLM</sequence>
<accession>A0ABQ5RWV8</accession>
<comment type="caution">
    <text evidence="2">The sequence shown here is derived from an EMBL/GenBank/DDBJ whole genome shotgun (WGS) entry which is preliminary data.</text>
</comment>
<proteinExistence type="predicted"/>
<feature type="compositionally biased region" description="Low complexity" evidence="1">
    <location>
        <begin position="107"/>
        <end position="122"/>
    </location>
</feature>
<feature type="region of interest" description="Disordered" evidence="1">
    <location>
        <begin position="99"/>
        <end position="122"/>
    </location>
</feature>
<gene>
    <name evidence="2" type="ORF">VaNZ11_004443</name>
</gene>
<evidence type="ECO:0000256" key="1">
    <source>
        <dbReference type="SAM" id="MobiDB-lite"/>
    </source>
</evidence>
<name>A0ABQ5RWV8_9CHLO</name>
<dbReference type="EMBL" id="BSDZ01000011">
    <property type="protein sequence ID" value="GLI61919.1"/>
    <property type="molecule type" value="Genomic_DNA"/>
</dbReference>
<protein>
    <submittedName>
        <fullName evidence="2">Uncharacterized protein</fullName>
    </submittedName>
</protein>
<evidence type="ECO:0000313" key="2">
    <source>
        <dbReference type="EMBL" id="GLI61919.1"/>
    </source>
</evidence>
<keyword evidence="3" id="KW-1185">Reference proteome</keyword>
<dbReference type="Proteomes" id="UP001165090">
    <property type="component" value="Unassembled WGS sequence"/>
</dbReference>